<dbReference type="VEuPathDB" id="GiardiaDB:GMRT_13844"/>
<feature type="region of interest" description="Disordered" evidence="2">
    <location>
        <begin position="70"/>
        <end position="98"/>
    </location>
</feature>
<sequence>MGTVRPRTMQSRVDPSLEAKYSDLDTKYRLLANDRKAVHETATSKIAQNKAIIEALTQENRSLKQTLIASNKAQVQRPATMPASTRGQKQQRRNDEHDHLSAACTDGGLQMLRADVNRLKLKLDEARHQYNAKAQLLETREDQLSLVQKEIDRPEPVVEAGMERIRSLENKLDDASIKEREAVAIRNTYSAILGRLKDERVYFSSQINALTAANKAKDADLRQLEVYLQEAIAASSLVANEYGEYQEYCSIDKQSRRAALLRRRQEVEAAMEDEKRLEKLRLESRLHEEAAMKAAAEAAAQMRYDEDSSETEDDLGRSDAVFSRRRAKLEFFRQTAARIRDAYGIADITEFAHKTIAQPETRSRLQAQTVEFSDKLERLNKEIVQFHVLNSDAQFAADNSGSRRAVERVEFAISEEKFKNTSLRQRYQSLLTMLGLIGRGVDHIYDLLFLVNDSSPTSGVRLPQIPIAPDDSADEQERTIEAIQTRLLQIEQKLRVLSSKVQITEIPKEALHITQREHCVAVKDEGDLFAMLEGGPADVGDSSSVEVTREVLIDLPGVKQARDDFDFPTSNQLDVDHITTAERGAIKRRSELFAQRAQQKLQEQNH</sequence>
<name>A0A4Z1SQW2_GIAMU</name>
<dbReference type="GO" id="GO:0003341">
    <property type="term" value="P:cilium movement"/>
    <property type="evidence" value="ECO:0007669"/>
    <property type="project" value="InterPro"/>
</dbReference>
<dbReference type="GO" id="GO:0036158">
    <property type="term" value="P:outer dynein arm assembly"/>
    <property type="evidence" value="ECO:0007669"/>
    <property type="project" value="InterPro"/>
</dbReference>
<gene>
    <name evidence="3" type="ORF">GMRT_13844</name>
</gene>
<dbReference type="PANTHER" id="PTHR46518">
    <property type="entry name" value="COILED-COIL DOMAIN-CONTAINING PROTEIN 151"/>
    <property type="match status" value="1"/>
</dbReference>
<protein>
    <submittedName>
        <fullName evidence="3">Uncharacterized protein</fullName>
    </submittedName>
</protein>
<dbReference type="GO" id="GO:0035253">
    <property type="term" value="C:ciliary rootlet"/>
    <property type="evidence" value="ECO:0007669"/>
    <property type="project" value="TreeGrafter"/>
</dbReference>
<feature type="coiled-coil region" evidence="1">
    <location>
        <begin position="257"/>
        <end position="297"/>
    </location>
</feature>
<dbReference type="EMBL" id="VDLU01000004">
    <property type="protein sequence ID" value="TNJ27335.1"/>
    <property type="molecule type" value="Genomic_DNA"/>
</dbReference>
<evidence type="ECO:0000256" key="1">
    <source>
        <dbReference type="SAM" id="Coils"/>
    </source>
</evidence>
<evidence type="ECO:0000313" key="3">
    <source>
        <dbReference type="EMBL" id="TNJ27335.1"/>
    </source>
</evidence>
<feature type="coiled-coil region" evidence="1">
    <location>
        <begin position="109"/>
        <end position="178"/>
    </location>
</feature>
<dbReference type="GO" id="GO:0036064">
    <property type="term" value="C:ciliary basal body"/>
    <property type="evidence" value="ECO:0007669"/>
    <property type="project" value="TreeGrafter"/>
</dbReference>
<dbReference type="Proteomes" id="UP000315496">
    <property type="component" value="Chromosome 4"/>
</dbReference>
<feature type="coiled-coil region" evidence="1">
    <location>
        <begin position="473"/>
        <end position="500"/>
    </location>
</feature>
<keyword evidence="1" id="KW-0175">Coiled coil</keyword>
<dbReference type="OrthoDB" id="10255247at2759"/>
<reference evidence="3 4" key="1">
    <citation type="submission" date="2019-05" db="EMBL/GenBank/DDBJ databases">
        <title>The compact genome of Giardia muris reveals important steps in the evolution of intestinal protozoan parasites.</title>
        <authorList>
            <person name="Xu F."/>
            <person name="Jimenez-Gonzalez A."/>
            <person name="Einarsson E."/>
            <person name="Astvaldsson A."/>
            <person name="Peirasmaki D."/>
            <person name="Eckmann L."/>
            <person name="Andersson J.O."/>
            <person name="Svard S.G."/>
            <person name="Jerlstrom-Hultqvist J."/>
        </authorList>
    </citation>
    <scope>NUCLEOTIDE SEQUENCE [LARGE SCALE GENOMIC DNA]</scope>
    <source>
        <strain evidence="3 4">Roberts-Thomson</strain>
    </source>
</reference>
<organism evidence="3 4">
    <name type="scientific">Giardia muris</name>
    <dbReference type="NCBI Taxonomy" id="5742"/>
    <lineage>
        <taxon>Eukaryota</taxon>
        <taxon>Metamonada</taxon>
        <taxon>Diplomonadida</taxon>
        <taxon>Hexamitidae</taxon>
        <taxon>Giardiinae</taxon>
        <taxon>Giardia</taxon>
    </lineage>
</organism>
<accession>A0A4Z1SQW2</accession>
<keyword evidence="4" id="KW-1185">Reference proteome</keyword>
<dbReference type="PANTHER" id="PTHR46518:SF1">
    <property type="entry name" value="OUTER DYNEIN ARM-DOCKING COMPLEX SUBUNIT 3"/>
    <property type="match status" value="1"/>
</dbReference>
<dbReference type="GO" id="GO:0097542">
    <property type="term" value="C:ciliary tip"/>
    <property type="evidence" value="ECO:0007669"/>
    <property type="project" value="TreeGrafter"/>
</dbReference>
<evidence type="ECO:0000313" key="4">
    <source>
        <dbReference type="Proteomes" id="UP000315496"/>
    </source>
</evidence>
<dbReference type="InterPro" id="IPR033192">
    <property type="entry name" value="ODAD3"/>
</dbReference>
<evidence type="ECO:0000256" key="2">
    <source>
        <dbReference type="SAM" id="MobiDB-lite"/>
    </source>
</evidence>
<proteinExistence type="predicted"/>
<comment type="caution">
    <text evidence="3">The sequence shown here is derived from an EMBL/GenBank/DDBJ whole genome shotgun (WGS) entry which is preliminary data.</text>
</comment>
<dbReference type="AlphaFoldDB" id="A0A4Z1SQW2"/>